<sequence length="197" mass="20463">MKSPVVILAAVLAIGLGGCATDNAAAPAPAPSQSQAASGEVEAFLAKNDLAGMSAPEIIEKLEATNADRETGPIGSVRPNELILSGADKSQVSMPITDKFYLSFAPYATRTHDCFNHNLASCQGELPQTPFEVTVVDSSGATLVNETLTSHDNGFVGVWLPKDITGTITVRGQGKEVTSDISTSADDPTCLTTLKLT</sequence>
<dbReference type="RefSeq" id="WP_425310081.1">
    <property type="nucleotide sequence ID" value="NZ_CP154795.1"/>
</dbReference>
<evidence type="ECO:0000313" key="2">
    <source>
        <dbReference type="EMBL" id="XAN08654.1"/>
    </source>
</evidence>
<dbReference type="Pfam" id="PF21172">
    <property type="entry name" value="CueP"/>
    <property type="match status" value="1"/>
</dbReference>
<feature type="chain" id="PRO_5045624749" evidence="1">
    <location>
        <begin position="25"/>
        <end position="197"/>
    </location>
</feature>
<dbReference type="Gene3D" id="2.60.40.3700">
    <property type="match status" value="1"/>
</dbReference>
<gene>
    <name evidence="2" type="ORF">AADG42_15525</name>
</gene>
<dbReference type="Proteomes" id="UP001442841">
    <property type="component" value="Chromosome"/>
</dbReference>
<dbReference type="PROSITE" id="PS51257">
    <property type="entry name" value="PROKAR_LIPOPROTEIN"/>
    <property type="match status" value="1"/>
</dbReference>
<dbReference type="EMBL" id="CP154795">
    <property type="protein sequence ID" value="XAN08654.1"/>
    <property type="molecule type" value="Genomic_DNA"/>
</dbReference>
<keyword evidence="3" id="KW-1185">Reference proteome</keyword>
<proteinExistence type="predicted"/>
<feature type="signal peptide" evidence="1">
    <location>
        <begin position="1"/>
        <end position="24"/>
    </location>
</feature>
<evidence type="ECO:0000313" key="3">
    <source>
        <dbReference type="Proteomes" id="UP001442841"/>
    </source>
</evidence>
<keyword evidence="1" id="KW-0732">Signal</keyword>
<dbReference type="InterPro" id="IPR047808">
    <property type="entry name" value="CueP-like"/>
</dbReference>
<reference evidence="2 3" key="1">
    <citation type="submission" date="2024-04" db="EMBL/GenBank/DDBJ databases">
        <title>Isolation of an actinomycete strain from pig manure.</title>
        <authorList>
            <person name="Gong T."/>
            <person name="Yu Z."/>
            <person name="An M."/>
            <person name="Wei C."/>
            <person name="Yang W."/>
            <person name="Liu L."/>
        </authorList>
    </citation>
    <scope>NUCLEOTIDE SEQUENCE [LARGE SCALE GENOMIC DNA]</scope>
    <source>
        <strain evidence="2 3">ZF39</strain>
    </source>
</reference>
<name>A0ABZ3FRE9_9ACTN</name>
<dbReference type="NCBIfam" id="NF038094">
    <property type="entry name" value="CueP_fam"/>
    <property type="match status" value="1"/>
</dbReference>
<organism evidence="2 3">
    <name type="scientific">Ammonicoccus fulvus</name>
    <dbReference type="NCBI Taxonomy" id="3138240"/>
    <lineage>
        <taxon>Bacteria</taxon>
        <taxon>Bacillati</taxon>
        <taxon>Actinomycetota</taxon>
        <taxon>Actinomycetes</taxon>
        <taxon>Propionibacteriales</taxon>
        <taxon>Propionibacteriaceae</taxon>
        <taxon>Ammonicoccus</taxon>
    </lineage>
</organism>
<evidence type="ECO:0000256" key="1">
    <source>
        <dbReference type="SAM" id="SignalP"/>
    </source>
</evidence>
<protein>
    <submittedName>
        <fullName evidence="2">CueP family metal-binding protein</fullName>
    </submittedName>
</protein>
<accession>A0ABZ3FRE9</accession>